<gene>
    <name evidence="2" type="ORF">NYPRO_LOCUS13933</name>
</gene>
<sequence length="194" mass="19819">MRMSAARFRVCSGRPGGPCLQDKVELLQRLPAAAPGADRRGQRESLSRSPGAAEVPSGAPPPPPAAARAPGTAAPGPRQRLGPPRSAGAPGLWGEHRRPARASPPPPPPSARAAAQAPPPRPAPPRAGDALPAPSLPRGPAAPPGPQQLDKGVWTGAQGPVPCVPPGCPFKRDFGDSCSFRPNSSPLYPAETIF</sequence>
<proteinExistence type="predicted"/>
<name>A0A811YX06_NYCPR</name>
<dbReference type="AlphaFoldDB" id="A0A811YX06"/>
<feature type="region of interest" description="Disordered" evidence="1">
    <location>
        <begin position="30"/>
        <end position="160"/>
    </location>
</feature>
<protein>
    <submittedName>
        <fullName evidence="2">(raccoon dog) hypothetical protein</fullName>
    </submittedName>
</protein>
<feature type="compositionally biased region" description="Pro residues" evidence="1">
    <location>
        <begin position="134"/>
        <end position="146"/>
    </location>
</feature>
<dbReference type="Proteomes" id="UP000645828">
    <property type="component" value="Unassembled WGS sequence"/>
</dbReference>
<evidence type="ECO:0000313" key="2">
    <source>
        <dbReference type="EMBL" id="CAD7681141.1"/>
    </source>
</evidence>
<organism evidence="2 3">
    <name type="scientific">Nyctereutes procyonoides</name>
    <name type="common">Raccoon dog</name>
    <name type="synonym">Canis procyonoides</name>
    <dbReference type="NCBI Taxonomy" id="34880"/>
    <lineage>
        <taxon>Eukaryota</taxon>
        <taxon>Metazoa</taxon>
        <taxon>Chordata</taxon>
        <taxon>Craniata</taxon>
        <taxon>Vertebrata</taxon>
        <taxon>Euteleostomi</taxon>
        <taxon>Mammalia</taxon>
        <taxon>Eutheria</taxon>
        <taxon>Laurasiatheria</taxon>
        <taxon>Carnivora</taxon>
        <taxon>Caniformia</taxon>
        <taxon>Canidae</taxon>
        <taxon>Nyctereutes</taxon>
    </lineage>
</organism>
<comment type="caution">
    <text evidence="2">The sequence shown here is derived from an EMBL/GenBank/DDBJ whole genome shotgun (WGS) entry which is preliminary data.</text>
</comment>
<evidence type="ECO:0000313" key="3">
    <source>
        <dbReference type="Proteomes" id="UP000645828"/>
    </source>
</evidence>
<feature type="compositionally biased region" description="Basic and acidic residues" evidence="1">
    <location>
        <begin position="37"/>
        <end position="46"/>
    </location>
</feature>
<dbReference type="EMBL" id="CAJHUB010000751">
    <property type="protein sequence ID" value="CAD7681141.1"/>
    <property type="molecule type" value="Genomic_DNA"/>
</dbReference>
<evidence type="ECO:0000256" key="1">
    <source>
        <dbReference type="SAM" id="MobiDB-lite"/>
    </source>
</evidence>
<feature type="compositionally biased region" description="Low complexity" evidence="1">
    <location>
        <begin position="66"/>
        <end position="77"/>
    </location>
</feature>
<reference evidence="2" key="1">
    <citation type="submission" date="2020-12" db="EMBL/GenBank/DDBJ databases">
        <authorList>
            <consortium name="Molecular Ecology Group"/>
        </authorList>
    </citation>
    <scope>NUCLEOTIDE SEQUENCE</scope>
    <source>
        <strain evidence="2">TBG_1078</strain>
    </source>
</reference>
<accession>A0A811YX06</accession>
<keyword evidence="3" id="KW-1185">Reference proteome</keyword>